<dbReference type="GO" id="GO:0004089">
    <property type="term" value="F:carbonate dehydratase activity"/>
    <property type="evidence" value="ECO:0007669"/>
    <property type="project" value="UniProtKB-EC"/>
</dbReference>
<evidence type="ECO:0000313" key="1">
    <source>
        <dbReference type="EMBL" id="VAX10698.1"/>
    </source>
</evidence>
<gene>
    <name evidence="1" type="ORF">MNBD_GAMMA25-2275</name>
</gene>
<accession>A0A3B1BH36</accession>
<dbReference type="InterPro" id="IPR001451">
    <property type="entry name" value="Hexapep"/>
</dbReference>
<dbReference type="Gene3D" id="2.160.10.10">
    <property type="entry name" value="Hexapeptide repeat proteins"/>
    <property type="match status" value="1"/>
</dbReference>
<protein>
    <submittedName>
        <fullName evidence="1">Carbonic anhydrase, gamma class</fullName>
        <ecNumber evidence="1">4.2.1.1</ecNumber>
    </submittedName>
</protein>
<dbReference type="CDD" id="cd04645">
    <property type="entry name" value="LbH_gamma_CA_like"/>
    <property type="match status" value="1"/>
</dbReference>
<sequence length="177" mass="19471">MTLRTFENATPQINDEVYIDDTALIIGDVNIAQDSSVWPFTVIRADVNHIQIGECTNIQDHSVLHVSHIGGPYNPEGNALVIGNRITVGHRVTLHGCTVHDDCLIGMGSTIMDGAIIHSDTIIGAGSLVASNKELEAGYLWLGSPARRVRALSDNEKESIRYSAQHYLRLKQRYLKP</sequence>
<keyword evidence="1" id="KW-0456">Lyase</keyword>
<dbReference type="InterPro" id="IPR047324">
    <property type="entry name" value="LbH_gamma_CA-like"/>
</dbReference>
<name>A0A3B1BH36_9ZZZZ</name>
<dbReference type="AlphaFoldDB" id="A0A3B1BH36"/>
<dbReference type="PANTHER" id="PTHR13061">
    <property type="entry name" value="DYNACTIN SUBUNIT P25"/>
    <property type="match status" value="1"/>
</dbReference>
<dbReference type="InterPro" id="IPR050484">
    <property type="entry name" value="Transf_Hexapept/Carb_Anhydrase"/>
</dbReference>
<dbReference type="SUPFAM" id="SSF51161">
    <property type="entry name" value="Trimeric LpxA-like enzymes"/>
    <property type="match status" value="1"/>
</dbReference>
<dbReference type="EC" id="4.2.1.1" evidence="1"/>
<dbReference type="EMBL" id="UOFY01000053">
    <property type="protein sequence ID" value="VAX10698.1"/>
    <property type="molecule type" value="Genomic_DNA"/>
</dbReference>
<organism evidence="1">
    <name type="scientific">hydrothermal vent metagenome</name>
    <dbReference type="NCBI Taxonomy" id="652676"/>
    <lineage>
        <taxon>unclassified sequences</taxon>
        <taxon>metagenomes</taxon>
        <taxon>ecological metagenomes</taxon>
    </lineage>
</organism>
<dbReference type="Pfam" id="PF00132">
    <property type="entry name" value="Hexapep"/>
    <property type="match status" value="1"/>
</dbReference>
<dbReference type="PANTHER" id="PTHR13061:SF56">
    <property type="entry name" value="PROTEIN YRDA"/>
    <property type="match status" value="1"/>
</dbReference>
<dbReference type="InterPro" id="IPR011004">
    <property type="entry name" value="Trimer_LpxA-like_sf"/>
</dbReference>
<proteinExistence type="predicted"/>
<reference evidence="1" key="1">
    <citation type="submission" date="2018-06" db="EMBL/GenBank/DDBJ databases">
        <authorList>
            <person name="Zhirakovskaya E."/>
        </authorList>
    </citation>
    <scope>NUCLEOTIDE SEQUENCE</scope>
</reference>